<feature type="transmembrane region" description="Helical" evidence="9">
    <location>
        <begin position="236"/>
        <end position="254"/>
    </location>
</feature>
<evidence type="ECO:0000256" key="2">
    <source>
        <dbReference type="ARBA" id="ARBA00007783"/>
    </source>
</evidence>
<evidence type="ECO:0000256" key="4">
    <source>
        <dbReference type="ARBA" id="ARBA00022475"/>
    </source>
</evidence>
<feature type="domain" description="ABC transmembrane type-2" evidence="10">
    <location>
        <begin position="33"/>
        <end position="257"/>
    </location>
</feature>
<feature type="transmembrane region" description="Helical" evidence="9">
    <location>
        <begin position="110"/>
        <end position="137"/>
    </location>
</feature>
<evidence type="ECO:0000313" key="12">
    <source>
        <dbReference type="Proteomes" id="UP000011223"/>
    </source>
</evidence>
<evidence type="ECO:0000256" key="9">
    <source>
        <dbReference type="RuleBase" id="RU361157"/>
    </source>
</evidence>
<evidence type="ECO:0000256" key="8">
    <source>
        <dbReference type="ARBA" id="ARBA00023136"/>
    </source>
</evidence>
<organism evidence="11 12">
    <name type="scientific">Grimontia indica</name>
    <dbReference type="NCBI Taxonomy" id="1056512"/>
    <lineage>
        <taxon>Bacteria</taxon>
        <taxon>Pseudomonadati</taxon>
        <taxon>Pseudomonadota</taxon>
        <taxon>Gammaproteobacteria</taxon>
        <taxon>Vibrionales</taxon>
        <taxon>Vibrionaceae</taxon>
        <taxon>Grimontia</taxon>
    </lineage>
</organism>
<gene>
    <name evidence="11" type="ORF">D515_00691</name>
</gene>
<keyword evidence="3 9" id="KW-0813">Transport</keyword>
<name>R1IHB9_9GAMM</name>
<dbReference type="AlphaFoldDB" id="R1IHB9"/>
<evidence type="ECO:0000256" key="7">
    <source>
        <dbReference type="ARBA" id="ARBA00023047"/>
    </source>
</evidence>
<dbReference type="GO" id="GO:0140359">
    <property type="term" value="F:ABC-type transporter activity"/>
    <property type="evidence" value="ECO:0007669"/>
    <property type="project" value="InterPro"/>
</dbReference>
<feature type="transmembrane region" description="Helical" evidence="9">
    <location>
        <begin position="68"/>
        <end position="89"/>
    </location>
</feature>
<keyword evidence="7" id="KW-0625">Polysaccharide transport</keyword>
<dbReference type="PANTHER" id="PTHR30413">
    <property type="entry name" value="INNER MEMBRANE TRANSPORT PERMEASE"/>
    <property type="match status" value="1"/>
</dbReference>
<keyword evidence="7" id="KW-0762">Sugar transport</keyword>
<keyword evidence="12" id="KW-1185">Reference proteome</keyword>
<dbReference type="RefSeq" id="WP_002537776.1">
    <property type="nucleotide sequence ID" value="NZ_ANFM02000014.1"/>
</dbReference>
<dbReference type="InterPro" id="IPR047817">
    <property type="entry name" value="ABC2_TM_bact-type"/>
</dbReference>
<dbReference type="Proteomes" id="UP000011223">
    <property type="component" value="Unassembled WGS sequence"/>
</dbReference>
<accession>R1IHB9</accession>
<comment type="similarity">
    <text evidence="2 9">Belongs to the ABC-2 integral membrane protein family.</text>
</comment>
<dbReference type="GO" id="GO:0015920">
    <property type="term" value="P:lipopolysaccharide transport"/>
    <property type="evidence" value="ECO:0007669"/>
    <property type="project" value="TreeGrafter"/>
</dbReference>
<dbReference type="GO" id="GO:0015774">
    <property type="term" value="P:polysaccharide transport"/>
    <property type="evidence" value="ECO:0007669"/>
    <property type="project" value="UniProtKB-KW"/>
</dbReference>
<keyword evidence="6 9" id="KW-1133">Transmembrane helix</keyword>
<dbReference type="PROSITE" id="PS51012">
    <property type="entry name" value="ABC_TM2"/>
    <property type="match status" value="1"/>
</dbReference>
<feature type="transmembrane region" description="Helical" evidence="9">
    <location>
        <begin position="32"/>
        <end position="56"/>
    </location>
</feature>
<keyword evidence="8 9" id="KW-0472">Membrane</keyword>
<protein>
    <recommendedName>
        <fullName evidence="9">Transport permease protein</fullName>
    </recommendedName>
</protein>
<dbReference type="GO" id="GO:0005886">
    <property type="term" value="C:plasma membrane"/>
    <property type="evidence" value="ECO:0007669"/>
    <property type="project" value="UniProtKB-SubCell"/>
</dbReference>
<evidence type="ECO:0000256" key="5">
    <source>
        <dbReference type="ARBA" id="ARBA00022692"/>
    </source>
</evidence>
<comment type="subcellular location">
    <subcellularLocation>
        <location evidence="9">Cell inner membrane</location>
        <topology evidence="9">Multi-pass membrane protein</topology>
    </subcellularLocation>
    <subcellularLocation>
        <location evidence="1">Cell membrane</location>
        <topology evidence="1">Multi-pass membrane protein</topology>
    </subcellularLocation>
</comment>
<comment type="caution">
    <text evidence="11">The sequence shown here is derived from an EMBL/GenBank/DDBJ whole genome shotgun (WGS) entry which is preliminary data.</text>
</comment>
<feature type="transmembrane region" description="Helical" evidence="9">
    <location>
        <begin position="180"/>
        <end position="198"/>
    </location>
</feature>
<sequence>MFSKTVKNLWNYREFITSNVVREFQLKYQNSLLGATWSVINPLSMILVYTLIFTNIMKAKLPGIEGHFGYSIYICSGIIFWGFFSELVSKGANVYLDNASLLKKLKFPRECLPVTVLLTALVNFSIIFSLFAMFLLITGNFPFSSVIQIIPIIVLLSIFGLSLGFTLGVVNVFFRDVGQLLGVVLQFWFWATPIIYPLDILPAPIQSLIQLNPMTIIVGSLQKIFVMNESVNFSELLWVSILSLILFIFSLYVYKKNANEIADEI</sequence>
<evidence type="ECO:0000256" key="1">
    <source>
        <dbReference type="ARBA" id="ARBA00004651"/>
    </source>
</evidence>
<dbReference type="PANTHER" id="PTHR30413:SF10">
    <property type="entry name" value="CAPSULE POLYSACCHARIDE EXPORT INNER-MEMBRANE PROTEIN CTRC"/>
    <property type="match status" value="1"/>
</dbReference>
<evidence type="ECO:0000259" key="10">
    <source>
        <dbReference type="PROSITE" id="PS51012"/>
    </source>
</evidence>
<reference evidence="11 12" key="1">
    <citation type="journal article" date="2014" name="PLoS ONE">
        <title>Grimontia indica AK16(T), sp. nov., Isolated from a Seawater Sample Reports the Presence of Pathogenic Genes Similar to Vibrio Genus.</title>
        <authorList>
            <person name="Singh A."/>
            <person name="Vaidya B."/>
            <person name="Khatri I."/>
            <person name="Srinivas T.N."/>
            <person name="Subramanian S."/>
            <person name="Korpole S."/>
            <person name="Pinnaka A.K."/>
        </authorList>
    </citation>
    <scope>NUCLEOTIDE SEQUENCE [LARGE SCALE GENOMIC DNA]</scope>
    <source>
        <strain evidence="11 12">AK16</strain>
    </source>
</reference>
<feature type="transmembrane region" description="Helical" evidence="9">
    <location>
        <begin position="149"/>
        <end position="173"/>
    </location>
</feature>
<dbReference type="EMBL" id="ANFM02000014">
    <property type="protein sequence ID" value="EOD80121.1"/>
    <property type="molecule type" value="Genomic_DNA"/>
</dbReference>
<evidence type="ECO:0000256" key="6">
    <source>
        <dbReference type="ARBA" id="ARBA00022989"/>
    </source>
</evidence>
<evidence type="ECO:0000313" key="11">
    <source>
        <dbReference type="EMBL" id="EOD80121.1"/>
    </source>
</evidence>
<dbReference type="Pfam" id="PF01061">
    <property type="entry name" value="ABC2_membrane"/>
    <property type="match status" value="1"/>
</dbReference>
<proteinExistence type="inferred from homology"/>
<keyword evidence="5 9" id="KW-0812">Transmembrane</keyword>
<evidence type="ECO:0000256" key="3">
    <source>
        <dbReference type="ARBA" id="ARBA00022448"/>
    </source>
</evidence>
<dbReference type="InterPro" id="IPR013525">
    <property type="entry name" value="ABC2_TM"/>
</dbReference>
<keyword evidence="4 9" id="KW-1003">Cell membrane</keyword>
<dbReference type="eggNOG" id="COG1682">
    <property type="taxonomic scope" value="Bacteria"/>
</dbReference>